<evidence type="ECO:0000256" key="2">
    <source>
        <dbReference type="ARBA" id="ARBA00022908"/>
    </source>
</evidence>
<dbReference type="Pfam" id="PF22022">
    <property type="entry name" value="Phage_int_M"/>
    <property type="match status" value="1"/>
</dbReference>
<dbReference type="PANTHER" id="PTHR30629:SF2">
    <property type="entry name" value="PROPHAGE INTEGRASE INTS-RELATED"/>
    <property type="match status" value="1"/>
</dbReference>
<dbReference type="InterPro" id="IPR050808">
    <property type="entry name" value="Phage_Integrase"/>
</dbReference>
<dbReference type="Gene3D" id="1.10.150.130">
    <property type="match status" value="1"/>
</dbReference>
<protein>
    <submittedName>
        <fullName evidence="8">Site-specific recombinase, phage integrase family</fullName>
    </submittedName>
</protein>
<proteinExistence type="inferred from homology"/>
<keyword evidence="4" id="KW-0233">DNA recombination</keyword>
<comment type="caution">
    <text evidence="8">The sequence shown here is derived from an EMBL/GenBank/DDBJ whole genome shotgun (WGS) entry which is preliminary data.</text>
</comment>
<dbReference type="InterPro" id="IPR010998">
    <property type="entry name" value="Integrase_recombinase_N"/>
</dbReference>
<comment type="similarity">
    <text evidence="1">Belongs to the 'phage' integrase family.</text>
</comment>
<dbReference type="Gene3D" id="1.10.443.10">
    <property type="entry name" value="Intergrase catalytic core"/>
    <property type="match status" value="1"/>
</dbReference>
<dbReference type="PANTHER" id="PTHR30629">
    <property type="entry name" value="PROPHAGE INTEGRASE"/>
    <property type="match status" value="1"/>
</dbReference>
<dbReference type="SUPFAM" id="SSF56349">
    <property type="entry name" value="DNA breaking-rejoining enzymes"/>
    <property type="match status" value="1"/>
</dbReference>
<dbReference type="Pfam" id="PF13356">
    <property type="entry name" value="Arm-DNA-bind_3"/>
    <property type="match status" value="1"/>
</dbReference>
<evidence type="ECO:0000256" key="3">
    <source>
        <dbReference type="ARBA" id="ARBA00023125"/>
    </source>
</evidence>
<evidence type="ECO:0000259" key="6">
    <source>
        <dbReference type="PROSITE" id="PS51898"/>
    </source>
</evidence>
<dbReference type="InterPro" id="IPR038488">
    <property type="entry name" value="Integrase_DNA-bd_sf"/>
</dbReference>
<keyword evidence="2" id="KW-0229">DNA integration</keyword>
<dbReference type="RefSeq" id="WP_009164464.1">
    <property type="nucleotide sequence ID" value="NZ_ADFP01000051.1"/>
</dbReference>
<dbReference type="Gene3D" id="3.30.160.390">
    <property type="entry name" value="Integrase, DNA-binding domain"/>
    <property type="match status" value="1"/>
</dbReference>
<feature type="domain" description="Tyr recombinase" evidence="6">
    <location>
        <begin position="196"/>
        <end position="391"/>
    </location>
</feature>
<dbReference type="InterPro" id="IPR013762">
    <property type="entry name" value="Integrase-like_cat_sf"/>
</dbReference>
<evidence type="ECO:0000313" key="8">
    <source>
        <dbReference type="EMBL" id="EFB91020.1"/>
    </source>
</evidence>
<dbReference type="Pfam" id="PF00589">
    <property type="entry name" value="Phage_integrase"/>
    <property type="match status" value="1"/>
</dbReference>
<keyword evidence="3 5" id="KW-0238">DNA-binding</keyword>
<evidence type="ECO:0000313" key="9">
    <source>
        <dbReference type="Proteomes" id="UP000006462"/>
    </source>
</evidence>
<dbReference type="Proteomes" id="UP000006462">
    <property type="component" value="Unassembled WGS sequence"/>
</dbReference>
<dbReference type="PROSITE" id="PS51900">
    <property type="entry name" value="CB"/>
    <property type="match status" value="1"/>
</dbReference>
<evidence type="ECO:0000256" key="5">
    <source>
        <dbReference type="PROSITE-ProRule" id="PRU01248"/>
    </source>
</evidence>
<organism evidence="8 9">
    <name type="scientific">Pyramidobacter piscolens W5455</name>
    <dbReference type="NCBI Taxonomy" id="352165"/>
    <lineage>
        <taxon>Bacteria</taxon>
        <taxon>Thermotogati</taxon>
        <taxon>Synergistota</taxon>
        <taxon>Synergistia</taxon>
        <taxon>Synergistales</taxon>
        <taxon>Dethiosulfovibrionaceae</taxon>
        <taxon>Pyramidobacter</taxon>
    </lineage>
</organism>
<dbReference type="InterPro" id="IPR002104">
    <property type="entry name" value="Integrase_catalytic"/>
</dbReference>
<accession>A0ABM9ZVN2</accession>
<evidence type="ECO:0000259" key="7">
    <source>
        <dbReference type="PROSITE" id="PS51900"/>
    </source>
</evidence>
<dbReference type="EMBL" id="ADFP01000051">
    <property type="protein sequence ID" value="EFB91020.1"/>
    <property type="molecule type" value="Genomic_DNA"/>
</dbReference>
<dbReference type="PROSITE" id="PS51898">
    <property type="entry name" value="TYR_RECOMBINASE"/>
    <property type="match status" value="1"/>
</dbReference>
<dbReference type="InterPro" id="IPR011010">
    <property type="entry name" value="DNA_brk_join_enz"/>
</dbReference>
<reference evidence="8 9" key="1">
    <citation type="submission" date="2009-12" db="EMBL/GenBank/DDBJ databases">
        <authorList>
            <person name="Shrivastava S."/>
            <person name="Madupu R."/>
            <person name="Durkin A.S."/>
            <person name="Torralba M."/>
            <person name="Methe B."/>
            <person name="Sutton G.G."/>
            <person name="Strausberg R.L."/>
            <person name="Nelson K.E."/>
        </authorList>
    </citation>
    <scope>NUCLEOTIDE SEQUENCE [LARGE SCALE GENOMIC DNA]</scope>
    <source>
        <strain evidence="8 9">W5455</strain>
    </source>
</reference>
<evidence type="ECO:0000256" key="4">
    <source>
        <dbReference type="ARBA" id="ARBA00023172"/>
    </source>
</evidence>
<dbReference type="InterPro" id="IPR025166">
    <property type="entry name" value="Integrase_DNA_bind_dom"/>
</dbReference>
<evidence type="ECO:0000256" key="1">
    <source>
        <dbReference type="ARBA" id="ARBA00008857"/>
    </source>
</evidence>
<feature type="domain" description="Core-binding (CB)" evidence="7">
    <location>
        <begin position="88"/>
        <end position="170"/>
    </location>
</feature>
<dbReference type="CDD" id="cd00801">
    <property type="entry name" value="INT_P4_C"/>
    <property type="match status" value="1"/>
</dbReference>
<dbReference type="InterPro" id="IPR044068">
    <property type="entry name" value="CB"/>
</dbReference>
<gene>
    <name evidence="8" type="ORF">HMPREF7215_0612</name>
</gene>
<keyword evidence="9" id="KW-1185">Reference proteome</keyword>
<sequence length="433" mass="48902">MALNITAIERSTGKDAPYLLNDGGGLYLKVCPNGRKVWLYRYRDEGERERKVTLGEYPALDMAAARERKEATRARILRGEAPQDTALLTFEQVARRWYEKQKKRGLAPRYLETIRQRLECYLIPPLGARPLEQIQRAELVAVVEGVAKRGIVESSHRVGVILSQIYQYAEDAGILPGGGALAAASLSRVLPKTKTEHFATVSKPEDVRQVMECIRDYRGFAVSRCLEFIALTFVRSGEARRARWREIDLEARLWTIPAEHMKRRIAHKVPLSRQALALLEEMKPLSCSGPESLIFVSGLTGRSSSSGILTDMSLLRPFREALKRNPERAAAGLKPFPKMTVHGLRSMASTILNEERQGGELIEIQLSHLDADRIRLIYNNSELLDDRRALMQFWADWLDNCTRNAPESSAPKSAERVIDFADVLRNRPLTATK</sequence>
<dbReference type="InterPro" id="IPR053876">
    <property type="entry name" value="Phage_int_M"/>
</dbReference>
<name>A0ABM9ZVN2_9BACT</name>